<reference evidence="2 3" key="1">
    <citation type="submission" date="2021-05" db="EMBL/GenBank/DDBJ databases">
        <title>Direct Submission.</title>
        <authorList>
            <person name="Li K."/>
            <person name="Gao J."/>
        </authorList>
    </citation>
    <scope>NUCLEOTIDE SEQUENCE [LARGE SCALE GENOMIC DNA]</scope>
    <source>
        <strain evidence="2 3">Mg02</strain>
    </source>
</reference>
<keyword evidence="3" id="KW-1185">Reference proteome</keyword>
<accession>A0ABX8BMP6</accession>
<organism evidence="2 3">
    <name type="scientific">Nocardiopsis changdeensis</name>
    <dbReference type="NCBI Taxonomy" id="2831969"/>
    <lineage>
        <taxon>Bacteria</taxon>
        <taxon>Bacillati</taxon>
        <taxon>Actinomycetota</taxon>
        <taxon>Actinomycetes</taxon>
        <taxon>Streptosporangiales</taxon>
        <taxon>Nocardiopsidaceae</taxon>
        <taxon>Nocardiopsis</taxon>
    </lineage>
</organism>
<gene>
    <name evidence="2" type="ORF">KGD84_03870</name>
</gene>
<evidence type="ECO:0000256" key="1">
    <source>
        <dbReference type="SAM" id="Phobius"/>
    </source>
</evidence>
<keyword evidence="1" id="KW-0472">Membrane</keyword>
<proteinExistence type="predicted"/>
<dbReference type="Proteomes" id="UP000676079">
    <property type="component" value="Chromosome"/>
</dbReference>
<sequence>MSGVAMALGAAAGTVLFFLTFASGRRALAWAAGGGALAAGFWAARLLGQAPLWALLLTAAVPVLLWGWLHLASRWADADEEAARYYPELTAPGTDGG</sequence>
<keyword evidence="1" id="KW-0812">Transmembrane</keyword>
<protein>
    <submittedName>
        <fullName evidence="2">Uncharacterized protein</fullName>
    </submittedName>
</protein>
<evidence type="ECO:0000313" key="3">
    <source>
        <dbReference type="Proteomes" id="UP000676079"/>
    </source>
</evidence>
<evidence type="ECO:0000313" key="2">
    <source>
        <dbReference type="EMBL" id="QUX23522.1"/>
    </source>
</evidence>
<feature type="transmembrane region" description="Helical" evidence="1">
    <location>
        <begin position="50"/>
        <end position="69"/>
    </location>
</feature>
<keyword evidence="1" id="KW-1133">Transmembrane helix</keyword>
<name>A0ABX8BMP6_9ACTN</name>
<dbReference type="RefSeq" id="WP_220564745.1">
    <property type="nucleotide sequence ID" value="NZ_CP074133.1"/>
</dbReference>
<dbReference type="EMBL" id="CP074133">
    <property type="protein sequence ID" value="QUX23522.1"/>
    <property type="molecule type" value="Genomic_DNA"/>
</dbReference>